<accession>A0A3F3PIY3</accession>
<dbReference type="AlphaFoldDB" id="A0A3F3PIY3"/>
<sequence>MILLPPAKLALKSLQAWCFGFEIFGLTPVRQSLDPERKVLVDICQGLRIGGYSSAEVFLLCDNSLLDEHTKRISDMLHDDIILKLAVLTWHFDATSQLPSQELLDFFAQPHDKADAMCMALWESYTSQTGNEMPCRSFREELLDDLGFVEYLVGNRYNLMLN</sequence>
<dbReference type="RefSeq" id="XP_026619724.1">
    <property type="nucleotide sequence ID" value="XM_026763963.1"/>
</dbReference>
<organism evidence="1 2">
    <name type="scientific">Aspergillus welwitschiae</name>
    <dbReference type="NCBI Taxonomy" id="1341132"/>
    <lineage>
        <taxon>Eukaryota</taxon>
        <taxon>Fungi</taxon>
        <taxon>Dikarya</taxon>
        <taxon>Ascomycota</taxon>
        <taxon>Pezizomycotina</taxon>
        <taxon>Eurotiomycetes</taxon>
        <taxon>Eurotiomycetidae</taxon>
        <taxon>Eurotiales</taxon>
        <taxon>Aspergillaceae</taxon>
        <taxon>Aspergillus</taxon>
        <taxon>Aspergillus subgen. Circumdati</taxon>
    </lineage>
</organism>
<reference evidence="1 2" key="1">
    <citation type="submission" date="2018-07" db="EMBL/GenBank/DDBJ databases">
        <title>The genomes of Aspergillus section Nigri reveals drivers in fungal speciation.</title>
        <authorList>
            <consortium name="DOE Joint Genome Institute"/>
            <person name="Vesth T.C."/>
            <person name="Nybo J."/>
            <person name="Theobald S."/>
            <person name="Brandl J."/>
            <person name="Frisvad J.C."/>
            <person name="Nielsen K.F."/>
            <person name="Lyhne E.K."/>
            <person name="Kogle M.E."/>
            <person name="Kuo A."/>
            <person name="Riley R."/>
            <person name="Clum A."/>
            <person name="Nolan M."/>
            <person name="Lipzen A."/>
            <person name="Salamov A."/>
            <person name="Henrissat B."/>
            <person name="Wiebenga A."/>
            <person name="De vries R.P."/>
            <person name="Grigoriev I.V."/>
            <person name="Mortensen U.H."/>
            <person name="Andersen M.R."/>
            <person name="Baker S.E."/>
        </authorList>
    </citation>
    <scope>NUCLEOTIDE SEQUENCE [LARGE SCALE GENOMIC DNA]</scope>
    <source>
        <strain evidence="1 2">CBS 139.54b</strain>
    </source>
</reference>
<evidence type="ECO:0000313" key="2">
    <source>
        <dbReference type="Proteomes" id="UP000253729"/>
    </source>
</evidence>
<name>A0A3F3PIY3_9EURO</name>
<keyword evidence="2" id="KW-1185">Reference proteome</keyword>
<protein>
    <submittedName>
        <fullName evidence="1">Uncharacterized protein</fullName>
    </submittedName>
</protein>
<dbReference type="Proteomes" id="UP000253729">
    <property type="component" value="Unassembled WGS sequence"/>
</dbReference>
<dbReference type="EMBL" id="KZ852123">
    <property type="protein sequence ID" value="RDH26702.1"/>
    <property type="molecule type" value="Genomic_DNA"/>
</dbReference>
<evidence type="ECO:0000313" key="1">
    <source>
        <dbReference type="EMBL" id="RDH26702.1"/>
    </source>
</evidence>
<dbReference type="GeneID" id="38132319"/>
<proteinExistence type="predicted"/>
<gene>
    <name evidence="1" type="ORF">BDQ94DRAFT_131369</name>
</gene>